<reference evidence="3 5" key="1">
    <citation type="submission" date="2018-09" db="EMBL/GenBank/DDBJ databases">
        <title>whole genome sequence of T. equiperdum IVM-t1 strain.</title>
        <authorList>
            <person name="Suganuma K."/>
        </authorList>
    </citation>
    <scope>NUCLEOTIDE SEQUENCE [LARGE SCALE GENOMIC DNA]</scope>
    <source>
        <strain evidence="3 5">IVM-t1</strain>
    </source>
</reference>
<evidence type="ECO:0000256" key="2">
    <source>
        <dbReference type="SAM" id="Phobius"/>
    </source>
</evidence>
<evidence type="ECO:0000313" key="3">
    <source>
        <dbReference type="EMBL" id="RHW72366.1"/>
    </source>
</evidence>
<protein>
    <submittedName>
        <fullName evidence="3">Uncharacterized protein</fullName>
    </submittedName>
</protein>
<comment type="caution">
    <text evidence="3">The sequence shown here is derived from an EMBL/GenBank/DDBJ whole genome shotgun (WGS) entry which is preliminary data.</text>
</comment>
<sequence>MEPPYDRKHRYEVFLPKKYDFNVSWCVDIIDWRDLDEMLNNRTDEVVEKSLSWCGHGCIIAFAVVGSLIAACLVVLAVVLTSKRRRLAAVVAPPRPKFVSTVEDDEEDRVSNIGVPLTDGKGTTAP</sequence>
<dbReference type="EMBL" id="QSBY01000005">
    <property type="protein sequence ID" value="RHW72366.1"/>
    <property type="molecule type" value="Genomic_DNA"/>
</dbReference>
<keyword evidence="2" id="KW-0472">Membrane</keyword>
<evidence type="ECO:0000256" key="1">
    <source>
        <dbReference type="SAM" id="MobiDB-lite"/>
    </source>
</evidence>
<feature type="region of interest" description="Disordered" evidence="1">
    <location>
        <begin position="102"/>
        <end position="126"/>
    </location>
</feature>
<proteinExistence type="predicted"/>
<keyword evidence="2" id="KW-1133">Transmembrane helix</keyword>
<dbReference type="EMBL" id="QSBY01000005">
    <property type="protein sequence ID" value="RHW72532.1"/>
    <property type="molecule type" value="Genomic_DNA"/>
</dbReference>
<dbReference type="AlphaFoldDB" id="A0A3L6L8H4"/>
<gene>
    <name evidence="4" type="ORF">DPX39_050052000</name>
    <name evidence="3" type="ORF">DPX39_050052200</name>
</gene>
<organism evidence="3 5">
    <name type="scientific">Trypanosoma brucei equiperdum</name>
    <dbReference type="NCBI Taxonomy" id="630700"/>
    <lineage>
        <taxon>Eukaryota</taxon>
        <taxon>Discoba</taxon>
        <taxon>Euglenozoa</taxon>
        <taxon>Kinetoplastea</taxon>
        <taxon>Metakinetoplastina</taxon>
        <taxon>Trypanosomatida</taxon>
        <taxon>Trypanosomatidae</taxon>
        <taxon>Trypanosoma</taxon>
    </lineage>
</organism>
<keyword evidence="2" id="KW-0812">Transmembrane</keyword>
<dbReference type="Proteomes" id="UP000266743">
    <property type="component" value="Chromosome 5"/>
</dbReference>
<accession>A0A3L6L8H4</accession>
<name>A0A3L6L8H4_9TRYP</name>
<evidence type="ECO:0000313" key="5">
    <source>
        <dbReference type="Proteomes" id="UP000266743"/>
    </source>
</evidence>
<feature type="transmembrane region" description="Helical" evidence="2">
    <location>
        <begin position="59"/>
        <end position="80"/>
    </location>
</feature>
<evidence type="ECO:0000313" key="4">
    <source>
        <dbReference type="EMBL" id="RHW72532.1"/>
    </source>
</evidence>